<name>A0A9P7KNC3_9HYPO</name>
<sequence>MATSRPEPKSYDILFVDQSQGVSTLIPDDIDGSEVLLNESASTRVVRIQDFVIKHGKLVAAIEAHNVLYVANSTAVPIPKVYAIYQRYDEQMREIVTYIVIQYVQGKILLSLWSNLDQDRKLSIAHTLRTYIDQLRQLQHSGYFGNIDGGPPLGDLFLDTPLAKDINSSFETVE</sequence>
<dbReference type="PANTHER" id="PTHR21310:SF48">
    <property type="entry name" value="AMINOGLYCOSIDE PHOSPHOTRANSFERASE DOMAIN-CONTAINING PROTEIN"/>
    <property type="match status" value="1"/>
</dbReference>
<proteinExistence type="predicted"/>
<dbReference type="AlphaFoldDB" id="A0A9P7KNC3"/>
<organism evidence="1 2">
    <name type="scientific">Fusarium avenaceum</name>
    <dbReference type="NCBI Taxonomy" id="40199"/>
    <lineage>
        <taxon>Eukaryota</taxon>
        <taxon>Fungi</taxon>
        <taxon>Dikarya</taxon>
        <taxon>Ascomycota</taxon>
        <taxon>Pezizomycotina</taxon>
        <taxon>Sordariomycetes</taxon>
        <taxon>Hypocreomycetidae</taxon>
        <taxon>Hypocreales</taxon>
        <taxon>Nectriaceae</taxon>
        <taxon>Fusarium</taxon>
        <taxon>Fusarium tricinctum species complex</taxon>
    </lineage>
</organism>
<dbReference type="PANTHER" id="PTHR21310">
    <property type="entry name" value="AMINOGLYCOSIDE PHOSPHOTRANSFERASE-RELATED-RELATED"/>
    <property type="match status" value="1"/>
</dbReference>
<keyword evidence="2" id="KW-1185">Reference proteome</keyword>
<dbReference type="Proteomes" id="UP000782241">
    <property type="component" value="Unassembled WGS sequence"/>
</dbReference>
<dbReference type="EMBL" id="JAGPUO010000024">
    <property type="protein sequence ID" value="KAG5656054.1"/>
    <property type="molecule type" value="Genomic_DNA"/>
</dbReference>
<evidence type="ECO:0000313" key="2">
    <source>
        <dbReference type="Proteomes" id="UP000782241"/>
    </source>
</evidence>
<accession>A0A9P7KNC3</accession>
<dbReference type="InterPro" id="IPR051678">
    <property type="entry name" value="AGP_Transferase"/>
</dbReference>
<comment type="caution">
    <text evidence="1">The sequence shown here is derived from an EMBL/GenBank/DDBJ whole genome shotgun (WGS) entry which is preliminary data.</text>
</comment>
<evidence type="ECO:0000313" key="1">
    <source>
        <dbReference type="EMBL" id="KAG5656054.1"/>
    </source>
</evidence>
<reference evidence="1" key="1">
    <citation type="submission" date="2021-04" db="EMBL/GenBank/DDBJ databases">
        <title>Draft genome of Fusarium avenaceum strain F156N33, isolated from an atmospheric sample in Virginia.</title>
        <authorList>
            <person name="Yang S."/>
            <person name="Vinatzer B.A."/>
            <person name="Coleman J."/>
        </authorList>
    </citation>
    <scope>NUCLEOTIDE SEQUENCE</scope>
    <source>
        <strain evidence="1">F156N33</strain>
    </source>
</reference>
<gene>
    <name evidence="1" type="ORF">KAF25_001624</name>
</gene>
<protein>
    <submittedName>
        <fullName evidence="1">Uncharacterized protein</fullName>
    </submittedName>
</protein>